<organism evidence="1 2">
    <name type="scientific">Terfezia boudieri ATCC MYA-4762</name>
    <dbReference type="NCBI Taxonomy" id="1051890"/>
    <lineage>
        <taxon>Eukaryota</taxon>
        <taxon>Fungi</taxon>
        <taxon>Dikarya</taxon>
        <taxon>Ascomycota</taxon>
        <taxon>Pezizomycotina</taxon>
        <taxon>Pezizomycetes</taxon>
        <taxon>Pezizales</taxon>
        <taxon>Pezizaceae</taxon>
        <taxon>Terfezia</taxon>
    </lineage>
</organism>
<evidence type="ECO:0000313" key="1">
    <source>
        <dbReference type="EMBL" id="RPB21890.1"/>
    </source>
</evidence>
<keyword evidence="2" id="KW-1185">Reference proteome</keyword>
<reference evidence="1 2" key="1">
    <citation type="journal article" date="2018" name="Nat. Ecol. Evol.">
        <title>Pezizomycetes genomes reveal the molecular basis of ectomycorrhizal truffle lifestyle.</title>
        <authorList>
            <person name="Murat C."/>
            <person name="Payen T."/>
            <person name="Noel B."/>
            <person name="Kuo A."/>
            <person name="Morin E."/>
            <person name="Chen J."/>
            <person name="Kohler A."/>
            <person name="Krizsan K."/>
            <person name="Balestrini R."/>
            <person name="Da Silva C."/>
            <person name="Montanini B."/>
            <person name="Hainaut M."/>
            <person name="Levati E."/>
            <person name="Barry K.W."/>
            <person name="Belfiori B."/>
            <person name="Cichocki N."/>
            <person name="Clum A."/>
            <person name="Dockter R.B."/>
            <person name="Fauchery L."/>
            <person name="Guy J."/>
            <person name="Iotti M."/>
            <person name="Le Tacon F."/>
            <person name="Lindquist E.A."/>
            <person name="Lipzen A."/>
            <person name="Malagnac F."/>
            <person name="Mello A."/>
            <person name="Molinier V."/>
            <person name="Miyauchi S."/>
            <person name="Poulain J."/>
            <person name="Riccioni C."/>
            <person name="Rubini A."/>
            <person name="Sitrit Y."/>
            <person name="Splivallo R."/>
            <person name="Traeger S."/>
            <person name="Wang M."/>
            <person name="Zifcakova L."/>
            <person name="Wipf D."/>
            <person name="Zambonelli A."/>
            <person name="Paolocci F."/>
            <person name="Nowrousian M."/>
            <person name="Ottonello S."/>
            <person name="Baldrian P."/>
            <person name="Spatafora J.W."/>
            <person name="Henrissat B."/>
            <person name="Nagy L.G."/>
            <person name="Aury J.M."/>
            <person name="Wincker P."/>
            <person name="Grigoriev I.V."/>
            <person name="Bonfante P."/>
            <person name="Martin F.M."/>
        </authorList>
    </citation>
    <scope>NUCLEOTIDE SEQUENCE [LARGE SCALE GENOMIC DNA]</scope>
    <source>
        <strain evidence="1 2">ATCC MYA-4762</strain>
    </source>
</reference>
<name>A0A3N4LG79_9PEZI</name>
<evidence type="ECO:0000313" key="2">
    <source>
        <dbReference type="Proteomes" id="UP000267821"/>
    </source>
</evidence>
<sequence length="223" mass="25919">MDRAPNLDVPFSQEKEKLGHDENDSALYRYWVEPTPGSLRYTLQLRVEHYIELQRAEMYQVPMDDEEKRAARNLLLQDIEAVQRRIDHRRRPIWKYIIGLLVTGAFGQLHAHMNRIEEVLSSFVATNTWNSTILVNTTTSATTMATKTSGTIPRSVVLPWAAWTILTIFIVRSEFRQLVTRTISSSLKTLHHAAMLGNPVPPSELQKIERRWLWSFLLWKGEH</sequence>
<dbReference type="AlphaFoldDB" id="A0A3N4LG79"/>
<accession>A0A3N4LG79</accession>
<dbReference type="Proteomes" id="UP000267821">
    <property type="component" value="Unassembled WGS sequence"/>
</dbReference>
<dbReference type="InParanoid" id="A0A3N4LG79"/>
<gene>
    <name evidence="1" type="ORF">L211DRAFT_840243</name>
</gene>
<dbReference type="EMBL" id="ML121556">
    <property type="protein sequence ID" value="RPB21890.1"/>
    <property type="molecule type" value="Genomic_DNA"/>
</dbReference>
<protein>
    <submittedName>
        <fullName evidence="1">Uncharacterized protein</fullName>
    </submittedName>
</protein>
<dbReference type="OrthoDB" id="10398124at2759"/>
<proteinExistence type="predicted"/>